<sequence length="264" mass="29172">MCSKPRKYVALGAQKIHHPRVITSSQAAELASHRPMAGNGPWPSGQTVARDWQVTGLYLAIGHWPSAIGQAAPPPPVALQTDPAAGVNSLSKGEDSQPTNHGRVDEKEAMVAPNKDVIKTEELLGHGRFQFHILVCAQLSAGVLIFHHLSIYLLAPQVDHWCRPPGDQASLTPDQWKNMSIPFYEDGTYSKCTMYDPLELMRNNSTEVPCTQWDFDLRPGVGTIVSEWNLVCGKKWIIRVVLVYSMLGGLIFLPLQESEDTPEE</sequence>
<organism evidence="1 2">
    <name type="scientific">Ixodes persulcatus</name>
    <name type="common">Taiga tick</name>
    <dbReference type="NCBI Taxonomy" id="34615"/>
    <lineage>
        <taxon>Eukaryota</taxon>
        <taxon>Metazoa</taxon>
        <taxon>Ecdysozoa</taxon>
        <taxon>Arthropoda</taxon>
        <taxon>Chelicerata</taxon>
        <taxon>Arachnida</taxon>
        <taxon>Acari</taxon>
        <taxon>Parasitiformes</taxon>
        <taxon>Ixodida</taxon>
        <taxon>Ixodoidea</taxon>
        <taxon>Ixodidae</taxon>
        <taxon>Ixodinae</taxon>
        <taxon>Ixodes</taxon>
    </lineage>
</organism>
<gene>
    <name evidence="1" type="ORF">HPB47_010086</name>
</gene>
<protein>
    <submittedName>
        <fullName evidence="1">Uncharacterized protein</fullName>
    </submittedName>
</protein>
<accession>A0AC60P0A3</accession>
<evidence type="ECO:0000313" key="2">
    <source>
        <dbReference type="Proteomes" id="UP000805193"/>
    </source>
</evidence>
<name>A0AC60P0A3_IXOPE</name>
<reference evidence="1 2" key="1">
    <citation type="journal article" date="2020" name="Cell">
        <title>Large-Scale Comparative Analyses of Tick Genomes Elucidate Their Genetic Diversity and Vector Capacities.</title>
        <authorList>
            <consortium name="Tick Genome and Microbiome Consortium (TIGMIC)"/>
            <person name="Jia N."/>
            <person name="Wang J."/>
            <person name="Shi W."/>
            <person name="Du L."/>
            <person name="Sun Y."/>
            <person name="Zhan W."/>
            <person name="Jiang J.F."/>
            <person name="Wang Q."/>
            <person name="Zhang B."/>
            <person name="Ji P."/>
            <person name="Bell-Sakyi L."/>
            <person name="Cui X.M."/>
            <person name="Yuan T.T."/>
            <person name="Jiang B.G."/>
            <person name="Yang W.F."/>
            <person name="Lam T.T."/>
            <person name="Chang Q.C."/>
            <person name="Ding S.J."/>
            <person name="Wang X.J."/>
            <person name="Zhu J.G."/>
            <person name="Ruan X.D."/>
            <person name="Zhao L."/>
            <person name="Wei J.T."/>
            <person name="Ye R.Z."/>
            <person name="Que T.C."/>
            <person name="Du C.H."/>
            <person name="Zhou Y.H."/>
            <person name="Cheng J.X."/>
            <person name="Dai P.F."/>
            <person name="Guo W.B."/>
            <person name="Han X.H."/>
            <person name="Huang E.J."/>
            <person name="Li L.F."/>
            <person name="Wei W."/>
            <person name="Gao Y.C."/>
            <person name="Liu J.Z."/>
            <person name="Shao H.Z."/>
            <person name="Wang X."/>
            <person name="Wang C.C."/>
            <person name="Yang T.C."/>
            <person name="Huo Q.B."/>
            <person name="Li W."/>
            <person name="Chen H.Y."/>
            <person name="Chen S.E."/>
            <person name="Zhou L.G."/>
            <person name="Ni X.B."/>
            <person name="Tian J.H."/>
            <person name="Sheng Y."/>
            <person name="Liu T."/>
            <person name="Pan Y.S."/>
            <person name="Xia L.Y."/>
            <person name="Li J."/>
            <person name="Zhao F."/>
            <person name="Cao W.C."/>
        </authorList>
    </citation>
    <scope>NUCLEOTIDE SEQUENCE [LARGE SCALE GENOMIC DNA]</scope>
    <source>
        <strain evidence="1">Iper-2018</strain>
    </source>
</reference>
<dbReference type="Proteomes" id="UP000805193">
    <property type="component" value="Unassembled WGS sequence"/>
</dbReference>
<keyword evidence="2" id="KW-1185">Reference proteome</keyword>
<comment type="caution">
    <text evidence="1">The sequence shown here is derived from an EMBL/GenBank/DDBJ whole genome shotgun (WGS) entry which is preliminary data.</text>
</comment>
<evidence type="ECO:0000313" key="1">
    <source>
        <dbReference type="EMBL" id="KAG0412767.1"/>
    </source>
</evidence>
<dbReference type="EMBL" id="JABSTQ010011326">
    <property type="protein sequence ID" value="KAG0412767.1"/>
    <property type="molecule type" value="Genomic_DNA"/>
</dbReference>
<proteinExistence type="predicted"/>